<sequence length="278" mass="31133">MLLPHTIGKLATVVAVVIPSVAASPIARYRSIVKRDPPLKLHACATYTERKWQPAMDFDKDSCYNTPAVGIDGVLDPGMNNCYTTRPAGCRDESDLDNNNVYVRTRCNNGWCAHMYGYYFEKDVDLEHVCGAGAGHRNDWEHVVVWVQNDTAKYVAVSAHGKYHIRPIEDVLLDKGTHPKVVYHRSGALTHTIRFGKPDDDKIENHKGVWFYGDLVSYQGFPSKLRDKMLDHNWGSAHIDFRDSVIADRLKGAKAGKDIPLNTTLDDAHPSVLNCEST</sequence>
<gene>
    <name evidence="2" type="ORF">EDB81DRAFT_660660</name>
</gene>
<dbReference type="InterPro" id="IPR008701">
    <property type="entry name" value="NPP1"/>
</dbReference>
<dbReference type="PIRSF" id="PIRSF029958">
    <property type="entry name" value="Necrosis-inducing_protein"/>
    <property type="match status" value="1"/>
</dbReference>
<evidence type="ECO:0000313" key="3">
    <source>
        <dbReference type="Proteomes" id="UP000738349"/>
    </source>
</evidence>
<evidence type="ECO:0000313" key="2">
    <source>
        <dbReference type="EMBL" id="KAH7131131.1"/>
    </source>
</evidence>
<dbReference type="AlphaFoldDB" id="A0A9P9IST7"/>
<dbReference type="PANTHER" id="PTHR33657">
    <property type="entry name" value="DOMAIN PROTEIN, PUTATIVE (AFU_ORTHOLOGUE AFUA_5G00600)-RELATED"/>
    <property type="match status" value="1"/>
</dbReference>
<feature type="chain" id="PRO_5040356325" evidence="1">
    <location>
        <begin position="24"/>
        <end position="278"/>
    </location>
</feature>
<dbReference type="PANTHER" id="PTHR33657:SF6">
    <property type="entry name" value="SECRETED PROTEIN"/>
    <property type="match status" value="1"/>
</dbReference>
<dbReference type="EMBL" id="JAGMUV010000017">
    <property type="protein sequence ID" value="KAH7131131.1"/>
    <property type="molecule type" value="Genomic_DNA"/>
</dbReference>
<accession>A0A9P9IST7</accession>
<proteinExistence type="predicted"/>
<protein>
    <submittedName>
        <fullName evidence="2">NLP4 protein</fullName>
    </submittedName>
</protein>
<name>A0A9P9IST7_9HYPO</name>
<dbReference type="Proteomes" id="UP000738349">
    <property type="component" value="Unassembled WGS sequence"/>
</dbReference>
<evidence type="ECO:0000256" key="1">
    <source>
        <dbReference type="SAM" id="SignalP"/>
    </source>
</evidence>
<keyword evidence="1" id="KW-0732">Signal</keyword>
<keyword evidence="3" id="KW-1185">Reference proteome</keyword>
<dbReference type="OrthoDB" id="89086at2759"/>
<organism evidence="2 3">
    <name type="scientific">Dactylonectria macrodidyma</name>
    <dbReference type="NCBI Taxonomy" id="307937"/>
    <lineage>
        <taxon>Eukaryota</taxon>
        <taxon>Fungi</taxon>
        <taxon>Dikarya</taxon>
        <taxon>Ascomycota</taxon>
        <taxon>Pezizomycotina</taxon>
        <taxon>Sordariomycetes</taxon>
        <taxon>Hypocreomycetidae</taxon>
        <taxon>Hypocreales</taxon>
        <taxon>Nectriaceae</taxon>
        <taxon>Dactylonectria</taxon>
    </lineage>
</organism>
<dbReference type="Pfam" id="PF05630">
    <property type="entry name" value="NPP1"/>
    <property type="match status" value="1"/>
</dbReference>
<feature type="signal peptide" evidence="1">
    <location>
        <begin position="1"/>
        <end position="23"/>
    </location>
</feature>
<reference evidence="2" key="1">
    <citation type="journal article" date="2021" name="Nat. Commun.">
        <title>Genetic determinants of endophytism in the Arabidopsis root mycobiome.</title>
        <authorList>
            <person name="Mesny F."/>
            <person name="Miyauchi S."/>
            <person name="Thiergart T."/>
            <person name="Pickel B."/>
            <person name="Atanasova L."/>
            <person name="Karlsson M."/>
            <person name="Huettel B."/>
            <person name="Barry K.W."/>
            <person name="Haridas S."/>
            <person name="Chen C."/>
            <person name="Bauer D."/>
            <person name="Andreopoulos W."/>
            <person name="Pangilinan J."/>
            <person name="LaButti K."/>
            <person name="Riley R."/>
            <person name="Lipzen A."/>
            <person name="Clum A."/>
            <person name="Drula E."/>
            <person name="Henrissat B."/>
            <person name="Kohler A."/>
            <person name="Grigoriev I.V."/>
            <person name="Martin F.M."/>
            <person name="Hacquard S."/>
        </authorList>
    </citation>
    <scope>NUCLEOTIDE SEQUENCE</scope>
    <source>
        <strain evidence="2">MPI-CAGE-AT-0147</strain>
    </source>
</reference>
<comment type="caution">
    <text evidence="2">The sequence shown here is derived from an EMBL/GenBank/DDBJ whole genome shotgun (WGS) entry which is preliminary data.</text>
</comment>